<sequence length="194" mass="22103">MKGALSILFFFYFFIGKAQKPELVIPSGHTDGVSSVSFSPDGKYILSGSRDRTVILWDTSGHQIKSFKHKLQVKNAVFSFDGNSIISTSSDGHINMAKLTDDTIQSKYIHNTYIGAVGFSPKSKLMVISNEENGSFELRDFEGKFIKSFKESKPIISFCFCRGWNQYFDRKFEFNCGVMEFSHKYKKSLSKAWY</sequence>
<protein>
    <recommendedName>
        <fullName evidence="4">Serine-threonine kinase receptor-associated protein</fullName>
    </recommendedName>
</protein>
<dbReference type="PANTHER" id="PTHR19877">
    <property type="entry name" value="EUKARYOTIC TRANSLATION INITIATION FACTOR 3 SUBUNIT I"/>
    <property type="match status" value="1"/>
</dbReference>
<dbReference type="InterPro" id="IPR001680">
    <property type="entry name" value="WD40_rpt"/>
</dbReference>
<evidence type="ECO:0000313" key="6">
    <source>
        <dbReference type="EMBL" id="MBK9717569.1"/>
    </source>
</evidence>
<evidence type="ECO:0000256" key="5">
    <source>
        <dbReference type="PROSITE-ProRule" id="PRU00221"/>
    </source>
</evidence>
<keyword evidence="1 5" id="KW-0853">WD repeat</keyword>
<gene>
    <name evidence="6" type="ORF">IPO85_08670</name>
</gene>
<dbReference type="EMBL" id="JADKFW010000005">
    <property type="protein sequence ID" value="MBK9717569.1"/>
    <property type="molecule type" value="Genomic_DNA"/>
</dbReference>
<dbReference type="GO" id="GO:0003723">
    <property type="term" value="F:RNA binding"/>
    <property type="evidence" value="ECO:0007669"/>
    <property type="project" value="TreeGrafter"/>
</dbReference>
<dbReference type="Proteomes" id="UP000808349">
    <property type="component" value="Unassembled WGS sequence"/>
</dbReference>
<dbReference type="PROSITE" id="PS50294">
    <property type="entry name" value="WD_REPEATS_REGION"/>
    <property type="match status" value="1"/>
</dbReference>
<evidence type="ECO:0000313" key="7">
    <source>
        <dbReference type="Proteomes" id="UP000808349"/>
    </source>
</evidence>
<dbReference type="InterPro" id="IPR036322">
    <property type="entry name" value="WD40_repeat_dom_sf"/>
</dbReference>
<evidence type="ECO:0000256" key="1">
    <source>
        <dbReference type="ARBA" id="ARBA00022574"/>
    </source>
</evidence>
<dbReference type="InterPro" id="IPR015943">
    <property type="entry name" value="WD40/YVTN_repeat-like_dom_sf"/>
</dbReference>
<name>A0A9D7S8Z4_9BACT</name>
<proteinExistence type="inferred from homology"/>
<comment type="caution">
    <text evidence="6">The sequence shown here is derived from an EMBL/GenBank/DDBJ whole genome shotgun (WGS) entry which is preliminary data.</text>
</comment>
<dbReference type="Gene3D" id="2.130.10.10">
    <property type="entry name" value="YVTN repeat-like/Quinoprotein amine dehydrogenase"/>
    <property type="match status" value="1"/>
</dbReference>
<dbReference type="SUPFAM" id="SSF50978">
    <property type="entry name" value="WD40 repeat-like"/>
    <property type="match status" value="1"/>
</dbReference>
<dbReference type="AlphaFoldDB" id="A0A9D7S8Z4"/>
<comment type="similarity">
    <text evidence="3">Belongs to the WD repeat STRAP family.</text>
</comment>
<dbReference type="SMART" id="SM00320">
    <property type="entry name" value="WD40"/>
    <property type="match status" value="2"/>
</dbReference>
<keyword evidence="2" id="KW-0677">Repeat</keyword>
<evidence type="ECO:0000256" key="4">
    <source>
        <dbReference type="ARBA" id="ARBA00040390"/>
    </source>
</evidence>
<reference evidence="6 7" key="1">
    <citation type="submission" date="2020-10" db="EMBL/GenBank/DDBJ databases">
        <title>Connecting structure to function with the recovery of over 1000 high-quality activated sludge metagenome-assembled genomes encoding full-length rRNA genes using long-read sequencing.</title>
        <authorList>
            <person name="Singleton C.M."/>
            <person name="Petriglieri F."/>
            <person name="Kristensen J.M."/>
            <person name="Kirkegaard R.H."/>
            <person name="Michaelsen T.Y."/>
            <person name="Andersen M.H."/>
            <person name="Karst S.M."/>
            <person name="Dueholm M.S."/>
            <person name="Nielsen P.H."/>
            <person name="Albertsen M."/>
        </authorList>
    </citation>
    <scope>NUCLEOTIDE SEQUENCE [LARGE SCALE GENOMIC DNA]</scope>
    <source>
        <strain evidence="6">Ribe_18-Q3-R11-54_BAT3C.373</strain>
    </source>
</reference>
<evidence type="ECO:0000256" key="3">
    <source>
        <dbReference type="ARBA" id="ARBA00038394"/>
    </source>
</evidence>
<feature type="repeat" description="WD" evidence="5">
    <location>
        <begin position="26"/>
        <end position="58"/>
    </location>
</feature>
<organism evidence="6 7">
    <name type="scientific">Candidatus Defluviibacterium haderslevense</name>
    <dbReference type="NCBI Taxonomy" id="2981993"/>
    <lineage>
        <taxon>Bacteria</taxon>
        <taxon>Pseudomonadati</taxon>
        <taxon>Bacteroidota</taxon>
        <taxon>Saprospiria</taxon>
        <taxon>Saprospirales</taxon>
        <taxon>Saprospiraceae</taxon>
        <taxon>Candidatus Defluviibacterium</taxon>
    </lineage>
</organism>
<evidence type="ECO:0000256" key="2">
    <source>
        <dbReference type="ARBA" id="ARBA00022737"/>
    </source>
</evidence>
<accession>A0A9D7S8Z4</accession>
<dbReference type="GO" id="GO:0003743">
    <property type="term" value="F:translation initiation factor activity"/>
    <property type="evidence" value="ECO:0007669"/>
    <property type="project" value="TreeGrafter"/>
</dbReference>
<dbReference type="Pfam" id="PF00400">
    <property type="entry name" value="WD40"/>
    <property type="match status" value="2"/>
</dbReference>
<dbReference type="GO" id="GO:0002183">
    <property type="term" value="P:cytoplasmic translational initiation"/>
    <property type="evidence" value="ECO:0007669"/>
    <property type="project" value="TreeGrafter"/>
</dbReference>
<dbReference type="PROSITE" id="PS50082">
    <property type="entry name" value="WD_REPEATS_2"/>
    <property type="match status" value="1"/>
</dbReference>
<dbReference type="PANTHER" id="PTHR19877:SF1">
    <property type="entry name" value="EUKARYOTIC TRANSLATION INITIATION FACTOR 3 SUBUNIT I"/>
    <property type="match status" value="1"/>
</dbReference>